<feature type="transmembrane region" description="Helical" evidence="1">
    <location>
        <begin position="427"/>
        <end position="444"/>
    </location>
</feature>
<protein>
    <submittedName>
        <fullName evidence="2">Peptidase M50</fullName>
    </submittedName>
</protein>
<feature type="transmembrane region" description="Helical" evidence="1">
    <location>
        <begin position="284"/>
        <end position="303"/>
    </location>
</feature>
<name>A0ABZ2Y0A5_9RHOB</name>
<keyword evidence="1" id="KW-0472">Membrane</keyword>
<feature type="transmembrane region" description="Helical" evidence="1">
    <location>
        <begin position="370"/>
        <end position="388"/>
    </location>
</feature>
<proteinExistence type="predicted"/>
<dbReference type="RefSeq" id="WP_406651350.1">
    <property type="nucleotide sequence ID" value="NZ_CP123586.1"/>
</dbReference>
<feature type="transmembrane region" description="Helical" evidence="1">
    <location>
        <begin position="155"/>
        <end position="176"/>
    </location>
</feature>
<sequence length="715" mass="78389">MTGGLHSPSWYRVADLKPRLRTHAEVHRSVFRGQVWYVIEDHASGAYVRASETAWRIIGLMNGRRTMDEIWRSTAEVLGDDLPTQHDVIQLLIRLHRADVLHAAIPPDMERIQKRGRDADRKKRLAGFRNPLAIRIPVIDPDNFIQATAWLVRPLFSWFGALLWFSVVGGGIFVALQNFEALQSNVADRALTAGNLLIILAIYPLVKAVHELGHAYAVRHWGGEVHEIGVMFLVFMPVPYVDASASSAFRSKWRRAAVAAAGIMVELFLAGAAVLLWVQMEPGLLRAAVMNVMLLAGVSTLFFNGNPLLRFDGYYVLADLVEIPNLGTRSTQYLQYLAQRYLFGISTAVSPVMAPGEAAWFAGYGVLSLIYRYLIMLTIMLLVAGMFFEVGLLLAFWAGVLLLVVPAVRGVRFVLGSPRLEGHRARALIVTGALVGGIFWGLFVQPVPSATIARGVVRAPEASRAVSGADGFVEELLTRPGRTLAQGDPILRIADPLLDAHVQQLDARIEELRLRRFDALVNDRVQADLIAQELGLAEEERHLAVERRGQQIVTAPVSGRLLLPAGDDLVGRFVRKGEALAWVIGEDPGTVRVVIPEANIDLLRRRIDGVQMRRSSAPLDAIPARLSQGTPAAVPVLPSAALATEAGGPIPIDPTADKPLTPVGTIFVIDVRPVDGRPLRALGERVSVRFDHGPTPLGAQLLRAVRQIFLRDLNV</sequence>
<evidence type="ECO:0000256" key="1">
    <source>
        <dbReference type="SAM" id="Phobius"/>
    </source>
</evidence>
<accession>A0ABZ2Y0A5</accession>
<dbReference type="InterPro" id="IPR001193">
    <property type="entry name" value="MBTPS2"/>
</dbReference>
<geneLocation type="plasmid" evidence="2 3">
    <name>unnamed2</name>
</geneLocation>
<keyword evidence="3" id="KW-1185">Reference proteome</keyword>
<keyword evidence="2" id="KW-0614">Plasmid</keyword>
<feature type="transmembrane region" description="Helical" evidence="1">
    <location>
        <begin position="226"/>
        <end position="245"/>
    </location>
</feature>
<dbReference type="InterPro" id="IPR041881">
    <property type="entry name" value="PqqD_sf"/>
</dbReference>
<feature type="transmembrane region" description="Helical" evidence="1">
    <location>
        <begin position="257"/>
        <end position="278"/>
    </location>
</feature>
<dbReference type="SUPFAM" id="SSF111369">
    <property type="entry name" value="HlyD-like secretion proteins"/>
    <property type="match status" value="1"/>
</dbReference>
<evidence type="ECO:0000313" key="2">
    <source>
        <dbReference type="EMBL" id="WZK91378.1"/>
    </source>
</evidence>
<keyword evidence="1" id="KW-1133">Transmembrane helix</keyword>
<dbReference type="Gene3D" id="1.10.10.1150">
    <property type="entry name" value="Coenzyme PQQ synthesis protein D (PqqD)"/>
    <property type="match status" value="1"/>
</dbReference>
<dbReference type="EMBL" id="CP123586">
    <property type="protein sequence ID" value="WZK91378.1"/>
    <property type="molecule type" value="Genomic_DNA"/>
</dbReference>
<dbReference type="PANTHER" id="PTHR13325:SF3">
    <property type="entry name" value="MEMBRANE-BOUND TRANSCRIPTION FACTOR SITE-2 PROTEASE"/>
    <property type="match status" value="1"/>
</dbReference>
<dbReference type="PANTHER" id="PTHR13325">
    <property type="entry name" value="PROTEASE M50 MEMBRANE-BOUND TRANSCRIPTION FACTOR SITE 2 PROTEASE"/>
    <property type="match status" value="1"/>
</dbReference>
<gene>
    <name evidence="2" type="ORF">QEZ52_22525</name>
</gene>
<keyword evidence="1" id="KW-0812">Transmembrane</keyword>
<reference evidence="2 3" key="1">
    <citation type="submission" date="2023-04" db="EMBL/GenBank/DDBJ databases">
        <title>Complete genome sequence of Alisedimentitalea scapharcae.</title>
        <authorList>
            <person name="Rong J.-C."/>
            <person name="Yi M.-L."/>
            <person name="Zhao Q."/>
        </authorList>
    </citation>
    <scope>NUCLEOTIDE SEQUENCE [LARGE SCALE GENOMIC DNA]</scope>
    <source>
        <strain evidence="2 3">KCTC 42119</strain>
        <plasmid evidence="2 3">unnamed2</plasmid>
    </source>
</reference>
<dbReference type="CDD" id="cd05709">
    <property type="entry name" value="S2P-M50"/>
    <property type="match status" value="1"/>
</dbReference>
<feature type="transmembrane region" description="Helical" evidence="1">
    <location>
        <begin position="394"/>
        <end position="415"/>
    </location>
</feature>
<evidence type="ECO:0000313" key="3">
    <source>
        <dbReference type="Proteomes" id="UP001623232"/>
    </source>
</evidence>
<organism evidence="2 3">
    <name type="scientific">Aliisedimentitalea scapharcae</name>
    <dbReference type="NCBI Taxonomy" id="1524259"/>
    <lineage>
        <taxon>Bacteria</taxon>
        <taxon>Pseudomonadati</taxon>
        <taxon>Pseudomonadota</taxon>
        <taxon>Alphaproteobacteria</taxon>
        <taxon>Rhodobacterales</taxon>
        <taxon>Roseobacteraceae</taxon>
        <taxon>Aliisedimentitalea</taxon>
    </lineage>
</organism>
<dbReference type="Proteomes" id="UP001623232">
    <property type="component" value="Plasmid unnamed2"/>
</dbReference>